<dbReference type="SFLD" id="SFLDG01211">
    <property type="entry name" value="Competence_Regulatory_Protein"/>
    <property type="match status" value="1"/>
</dbReference>
<proteinExistence type="inferred from homology"/>
<dbReference type="RefSeq" id="WP_131011734.1">
    <property type="nucleotide sequence ID" value="NZ_SIRE01000003.1"/>
</dbReference>
<protein>
    <recommendedName>
        <fullName evidence="9">Polyprenyl synthetase</fullName>
    </recommendedName>
</protein>
<evidence type="ECO:0000313" key="8">
    <source>
        <dbReference type="Proteomes" id="UP000293142"/>
    </source>
</evidence>
<sequence length="305" mass="34972">MIQEIKQMMFRIVDGYIHVEDLNAHLKTFILDKERENTSWSDITVCTHYMLGGRSPHVHQMAAVTELLILALDIMDDWQDEDHDSKSWRQCSQAVALNAILALVMGVVGEWGQLQIKDKLLVEASKIITRSVNGQQKDVTNSALTADDYLLMTQEKSGSLFRFACFMGYSSLDCAAETLEKLHDLTDCIGLVHQIQNDMKDLAHINVKSDLLSKKRTLPILYLLSNEDPAFDQIKDYYAGRIEADFLWQEKEEIAQMIHNSGCLEYARIVQNVCLQKAEEIYGQLDVASPWKERFRQLTYESFLD</sequence>
<dbReference type="InterPro" id="IPR000092">
    <property type="entry name" value="Polyprenyl_synt"/>
</dbReference>
<evidence type="ECO:0000313" key="7">
    <source>
        <dbReference type="EMBL" id="TBL81020.1"/>
    </source>
</evidence>
<keyword evidence="5" id="KW-0460">Magnesium</keyword>
<keyword evidence="8" id="KW-1185">Reference proteome</keyword>
<evidence type="ECO:0008006" key="9">
    <source>
        <dbReference type="Google" id="ProtNLM"/>
    </source>
</evidence>
<dbReference type="SUPFAM" id="SSF48576">
    <property type="entry name" value="Terpenoid synthases"/>
    <property type="match status" value="1"/>
</dbReference>
<name>A0A4Q9DY51_9BACL</name>
<comment type="caution">
    <text evidence="7">The sequence shown here is derived from an EMBL/GenBank/DDBJ whole genome shotgun (WGS) entry which is preliminary data.</text>
</comment>
<evidence type="ECO:0000256" key="4">
    <source>
        <dbReference type="ARBA" id="ARBA00022723"/>
    </source>
</evidence>
<reference evidence="7 8" key="1">
    <citation type="submission" date="2019-02" db="EMBL/GenBank/DDBJ databases">
        <title>Paenibacillus sp. nov., isolated from surface-sterilized tissue of Thalictrum simplex L.</title>
        <authorList>
            <person name="Tuo L."/>
        </authorList>
    </citation>
    <scope>NUCLEOTIDE SEQUENCE [LARGE SCALE GENOMIC DNA]</scope>
    <source>
        <strain evidence="7 8">N2SHLJ1</strain>
    </source>
</reference>
<dbReference type="GO" id="GO:0046872">
    <property type="term" value="F:metal ion binding"/>
    <property type="evidence" value="ECO:0007669"/>
    <property type="project" value="UniProtKB-KW"/>
</dbReference>
<accession>A0A4Q9DY51</accession>
<dbReference type="GO" id="GO:0008299">
    <property type="term" value="P:isoprenoid biosynthetic process"/>
    <property type="evidence" value="ECO:0007669"/>
    <property type="project" value="InterPro"/>
</dbReference>
<dbReference type="GO" id="GO:0004659">
    <property type="term" value="F:prenyltransferase activity"/>
    <property type="evidence" value="ECO:0007669"/>
    <property type="project" value="InterPro"/>
</dbReference>
<comment type="cofactor">
    <cofactor evidence="1">
        <name>Mg(2+)</name>
        <dbReference type="ChEBI" id="CHEBI:18420"/>
    </cofactor>
</comment>
<keyword evidence="3 6" id="KW-0808">Transferase</keyword>
<dbReference type="Proteomes" id="UP000293142">
    <property type="component" value="Unassembled WGS sequence"/>
</dbReference>
<dbReference type="EMBL" id="SIRE01000003">
    <property type="protein sequence ID" value="TBL81020.1"/>
    <property type="molecule type" value="Genomic_DNA"/>
</dbReference>
<dbReference type="CDD" id="cd00867">
    <property type="entry name" value="Trans_IPPS"/>
    <property type="match status" value="1"/>
</dbReference>
<dbReference type="Gene3D" id="1.10.600.10">
    <property type="entry name" value="Farnesyl Diphosphate Synthase"/>
    <property type="match status" value="1"/>
</dbReference>
<dbReference type="OrthoDB" id="1792811at2"/>
<dbReference type="PANTHER" id="PTHR12001">
    <property type="entry name" value="GERANYLGERANYL PYROPHOSPHATE SYNTHASE"/>
    <property type="match status" value="1"/>
</dbReference>
<evidence type="ECO:0000256" key="1">
    <source>
        <dbReference type="ARBA" id="ARBA00001946"/>
    </source>
</evidence>
<evidence type="ECO:0000256" key="5">
    <source>
        <dbReference type="ARBA" id="ARBA00022842"/>
    </source>
</evidence>
<dbReference type="AlphaFoldDB" id="A0A4Q9DY51"/>
<evidence type="ECO:0000256" key="2">
    <source>
        <dbReference type="ARBA" id="ARBA00006706"/>
    </source>
</evidence>
<dbReference type="InterPro" id="IPR008949">
    <property type="entry name" value="Isoprenoid_synthase_dom_sf"/>
</dbReference>
<gene>
    <name evidence="7" type="ORF">EYB31_02685</name>
</gene>
<organism evidence="7 8">
    <name type="scientific">Paenibacillus thalictri</name>
    <dbReference type="NCBI Taxonomy" id="2527873"/>
    <lineage>
        <taxon>Bacteria</taxon>
        <taxon>Bacillati</taxon>
        <taxon>Bacillota</taxon>
        <taxon>Bacilli</taxon>
        <taxon>Bacillales</taxon>
        <taxon>Paenibacillaceae</taxon>
        <taxon>Paenibacillus</taxon>
    </lineage>
</organism>
<dbReference type="SFLD" id="SFLDS00005">
    <property type="entry name" value="Isoprenoid_Synthase_Type_I"/>
    <property type="match status" value="1"/>
</dbReference>
<dbReference type="PANTHER" id="PTHR12001:SF85">
    <property type="entry name" value="SHORT CHAIN ISOPRENYL DIPHOSPHATE SYNTHASE"/>
    <property type="match status" value="1"/>
</dbReference>
<evidence type="ECO:0000256" key="6">
    <source>
        <dbReference type="RuleBase" id="RU004466"/>
    </source>
</evidence>
<comment type="similarity">
    <text evidence="2 6">Belongs to the FPP/GGPP synthase family.</text>
</comment>
<evidence type="ECO:0000256" key="3">
    <source>
        <dbReference type="ARBA" id="ARBA00022679"/>
    </source>
</evidence>
<dbReference type="InterPro" id="IPR033965">
    <property type="entry name" value="ComQ"/>
</dbReference>
<dbReference type="Pfam" id="PF00348">
    <property type="entry name" value="polyprenyl_synt"/>
    <property type="match status" value="1"/>
</dbReference>
<keyword evidence="4" id="KW-0479">Metal-binding</keyword>